<dbReference type="GO" id="GO:0005829">
    <property type="term" value="C:cytosol"/>
    <property type="evidence" value="ECO:0007669"/>
    <property type="project" value="TreeGrafter"/>
</dbReference>
<reference evidence="5 6" key="1">
    <citation type="journal article" date="2016" name="Mol. Biol. Evol.">
        <title>Comparative Genomics of Early-Diverging Mushroom-Forming Fungi Provides Insights into the Origins of Lignocellulose Decay Capabilities.</title>
        <authorList>
            <person name="Nagy L.G."/>
            <person name="Riley R."/>
            <person name="Tritt A."/>
            <person name="Adam C."/>
            <person name="Daum C."/>
            <person name="Floudas D."/>
            <person name="Sun H."/>
            <person name="Yadav J.S."/>
            <person name="Pangilinan J."/>
            <person name="Larsson K.H."/>
            <person name="Matsuura K."/>
            <person name="Barry K."/>
            <person name="Labutti K."/>
            <person name="Kuo R."/>
            <person name="Ohm R.A."/>
            <person name="Bhattacharya S.S."/>
            <person name="Shirouzu T."/>
            <person name="Yoshinaga Y."/>
            <person name="Martin F.M."/>
            <person name="Grigoriev I.V."/>
            <person name="Hibbett D.S."/>
        </authorList>
    </citation>
    <scope>NUCLEOTIDE SEQUENCE [LARGE SCALE GENOMIC DNA]</scope>
    <source>
        <strain evidence="5 6">HHB12733</strain>
    </source>
</reference>
<evidence type="ECO:0000256" key="1">
    <source>
        <dbReference type="ARBA" id="ARBA00013172"/>
    </source>
</evidence>
<dbReference type="Pfam" id="PF22624">
    <property type="entry name" value="AASDHPPT_N"/>
    <property type="match status" value="1"/>
</dbReference>
<feature type="domain" description="4'-phosphopantetheinyl transferase" evidence="3">
    <location>
        <begin position="115"/>
        <end position="197"/>
    </location>
</feature>
<protein>
    <recommendedName>
        <fullName evidence="1">holo-[acyl-carrier-protein] synthase</fullName>
        <ecNumber evidence="1">2.7.8.7</ecNumber>
    </recommendedName>
</protein>
<dbReference type="EC" id="2.7.8.7" evidence="1"/>
<name>A0A165H189_9BASI</name>
<evidence type="ECO:0000313" key="6">
    <source>
        <dbReference type="Proteomes" id="UP000076842"/>
    </source>
</evidence>
<dbReference type="InterPro" id="IPR055066">
    <property type="entry name" value="AASDHPPT_N"/>
</dbReference>
<dbReference type="AlphaFoldDB" id="A0A165H189"/>
<evidence type="ECO:0000259" key="4">
    <source>
        <dbReference type="Pfam" id="PF22624"/>
    </source>
</evidence>
<dbReference type="SUPFAM" id="SSF56214">
    <property type="entry name" value="4'-phosphopantetheinyl transferase"/>
    <property type="match status" value="2"/>
</dbReference>
<dbReference type="FunCoup" id="A0A165H189">
    <property type="interactions" value="327"/>
</dbReference>
<dbReference type="EMBL" id="KV423947">
    <property type="protein sequence ID" value="KZT58743.1"/>
    <property type="molecule type" value="Genomic_DNA"/>
</dbReference>
<dbReference type="Proteomes" id="UP000076842">
    <property type="component" value="Unassembled WGS sequence"/>
</dbReference>
<dbReference type="InParanoid" id="A0A165H189"/>
<gene>
    <name evidence="5" type="ORF">CALCODRAFT_226449</name>
</gene>
<dbReference type="STRING" id="1353952.A0A165H189"/>
<evidence type="ECO:0000313" key="5">
    <source>
        <dbReference type="EMBL" id="KZT58743.1"/>
    </source>
</evidence>
<evidence type="ECO:0000256" key="2">
    <source>
        <dbReference type="ARBA" id="ARBA00022679"/>
    </source>
</evidence>
<dbReference type="GO" id="GO:0019878">
    <property type="term" value="P:lysine biosynthetic process via aminoadipic acid"/>
    <property type="evidence" value="ECO:0007669"/>
    <property type="project" value="TreeGrafter"/>
</dbReference>
<dbReference type="PANTHER" id="PTHR12215:SF10">
    <property type="entry name" value="L-AMINOADIPATE-SEMIALDEHYDE DEHYDROGENASE-PHOSPHOPANTETHEINYL TRANSFERASE"/>
    <property type="match status" value="1"/>
</dbReference>
<organism evidence="5 6">
    <name type="scientific">Calocera cornea HHB12733</name>
    <dbReference type="NCBI Taxonomy" id="1353952"/>
    <lineage>
        <taxon>Eukaryota</taxon>
        <taxon>Fungi</taxon>
        <taxon>Dikarya</taxon>
        <taxon>Basidiomycota</taxon>
        <taxon>Agaricomycotina</taxon>
        <taxon>Dacrymycetes</taxon>
        <taxon>Dacrymycetales</taxon>
        <taxon>Dacrymycetaceae</taxon>
        <taxon>Calocera</taxon>
    </lineage>
</organism>
<evidence type="ECO:0000259" key="3">
    <source>
        <dbReference type="Pfam" id="PF01648"/>
    </source>
</evidence>
<dbReference type="Gene3D" id="3.90.470.20">
    <property type="entry name" value="4'-phosphopantetheinyl transferase domain"/>
    <property type="match status" value="2"/>
</dbReference>
<sequence length="283" mass="31926">MAAPNSHIRMIVLPWFPQDSLFDPALRLLDSKSQAAVTRFYRKEDQWRTLLGRHLTIHVLHEQGAQGELRFEKAARGKPYLAHPPMNPPILFNVSHDNNLITLGYSRPPLDGQYRIGVDCMKLAIRTDETPRMFVEVISDQLTPGERDSLLGPMSDAQRIERAFIIWTIKEAFIKAIGEGMAFDLQQIDCRLDQGEVWMHGAPSPEWEFRLRAVEISGSGEKERYAVASCEWVGQGGRVIFEDAASESLEVMTGDDLLRRIGLEAPAHGPGLEVTLGRLKWLV</sequence>
<dbReference type="InterPro" id="IPR008278">
    <property type="entry name" value="4-PPantetheinyl_Trfase_dom"/>
</dbReference>
<keyword evidence="6" id="KW-1185">Reference proteome</keyword>
<dbReference type="PANTHER" id="PTHR12215">
    <property type="entry name" value="PHOSPHOPANTETHEINE TRANSFERASE"/>
    <property type="match status" value="1"/>
</dbReference>
<feature type="domain" description="4'-phosphopantetheinyl transferase N-terminal" evidence="4">
    <location>
        <begin position="15"/>
        <end position="103"/>
    </location>
</feature>
<keyword evidence="2 5" id="KW-0808">Transferase</keyword>
<accession>A0A165H189</accession>
<dbReference type="GO" id="GO:0008897">
    <property type="term" value="F:holo-[acyl-carrier-protein] synthase activity"/>
    <property type="evidence" value="ECO:0007669"/>
    <property type="project" value="UniProtKB-EC"/>
</dbReference>
<dbReference type="InterPro" id="IPR037143">
    <property type="entry name" value="4-PPantetheinyl_Trfase_dom_sf"/>
</dbReference>
<dbReference type="InterPro" id="IPR050559">
    <property type="entry name" value="P-Pant_transferase_sf"/>
</dbReference>
<dbReference type="GO" id="GO:0000287">
    <property type="term" value="F:magnesium ion binding"/>
    <property type="evidence" value="ECO:0007669"/>
    <property type="project" value="InterPro"/>
</dbReference>
<dbReference type="Pfam" id="PF01648">
    <property type="entry name" value="ACPS"/>
    <property type="match status" value="1"/>
</dbReference>
<proteinExistence type="predicted"/>
<dbReference type="OrthoDB" id="26719at2759"/>